<evidence type="ECO:0000313" key="2">
    <source>
        <dbReference type="Proteomes" id="UP000789901"/>
    </source>
</evidence>
<sequence>MACPQCQQSIYPRDNDNTITLLKEEEYMVKKLFKYLFKELQNFSPISKSMNIENSITSEIIFIKIHDKIVQAEKFLRKKYVKSEFETNHPLQTAQTLLNTEIKKQFSSNMSHNIFNKKKHLAINIYKIFSTEGLKRDDIK</sequence>
<reference evidence="1 2" key="1">
    <citation type="submission" date="2021-06" db="EMBL/GenBank/DDBJ databases">
        <authorList>
            <person name="Kallberg Y."/>
            <person name="Tangrot J."/>
            <person name="Rosling A."/>
        </authorList>
    </citation>
    <scope>NUCLEOTIDE SEQUENCE [LARGE SCALE GENOMIC DNA]</scope>
    <source>
        <strain evidence="1 2">120-4 pot B 10/14</strain>
    </source>
</reference>
<accession>A0ABN7UJK7</accession>
<dbReference type="Proteomes" id="UP000789901">
    <property type="component" value="Unassembled WGS sequence"/>
</dbReference>
<keyword evidence="2" id="KW-1185">Reference proteome</keyword>
<comment type="caution">
    <text evidence="1">The sequence shown here is derived from an EMBL/GenBank/DDBJ whole genome shotgun (WGS) entry which is preliminary data.</text>
</comment>
<gene>
    <name evidence="1" type="ORF">GMARGA_LOCUS6410</name>
</gene>
<name>A0ABN7UJK7_GIGMA</name>
<protein>
    <submittedName>
        <fullName evidence="1">39799_t:CDS:1</fullName>
    </submittedName>
</protein>
<proteinExistence type="predicted"/>
<organism evidence="1 2">
    <name type="scientific">Gigaspora margarita</name>
    <dbReference type="NCBI Taxonomy" id="4874"/>
    <lineage>
        <taxon>Eukaryota</taxon>
        <taxon>Fungi</taxon>
        <taxon>Fungi incertae sedis</taxon>
        <taxon>Mucoromycota</taxon>
        <taxon>Glomeromycotina</taxon>
        <taxon>Glomeromycetes</taxon>
        <taxon>Diversisporales</taxon>
        <taxon>Gigasporaceae</taxon>
        <taxon>Gigaspora</taxon>
    </lineage>
</organism>
<evidence type="ECO:0000313" key="1">
    <source>
        <dbReference type="EMBL" id="CAG8591039.1"/>
    </source>
</evidence>
<dbReference type="EMBL" id="CAJVQB010002897">
    <property type="protein sequence ID" value="CAG8591039.1"/>
    <property type="molecule type" value="Genomic_DNA"/>
</dbReference>